<feature type="domain" description="EamA" evidence="6">
    <location>
        <begin position="158"/>
        <end position="287"/>
    </location>
</feature>
<feature type="transmembrane region" description="Helical" evidence="5">
    <location>
        <begin position="189"/>
        <end position="211"/>
    </location>
</feature>
<dbReference type="Proteomes" id="UP000011922">
    <property type="component" value="Unassembled WGS sequence"/>
</dbReference>
<gene>
    <name evidence="7" type="ORF">PCS_00190</name>
</gene>
<feature type="transmembrane region" description="Helical" evidence="5">
    <location>
        <begin position="103"/>
        <end position="121"/>
    </location>
</feature>
<evidence type="ECO:0000256" key="5">
    <source>
        <dbReference type="SAM" id="Phobius"/>
    </source>
</evidence>
<dbReference type="PANTHER" id="PTHR22911">
    <property type="entry name" value="ACYL-MALONYL CONDENSING ENZYME-RELATED"/>
    <property type="match status" value="1"/>
</dbReference>
<protein>
    <submittedName>
        <fullName evidence="7">DMT(Drug/metabolite transporter) superfamily permease</fullName>
    </submittedName>
</protein>
<dbReference type="RefSeq" id="WP_005983119.1">
    <property type="nucleotide sequence ID" value="NZ_AOSV01000003.1"/>
</dbReference>
<proteinExistence type="predicted"/>
<comment type="subcellular location">
    <subcellularLocation>
        <location evidence="1">Membrane</location>
        <topology evidence="1">Multi-pass membrane protein</topology>
    </subcellularLocation>
</comment>
<feature type="transmembrane region" description="Helical" evidence="5">
    <location>
        <begin position="73"/>
        <end position="91"/>
    </location>
</feature>
<dbReference type="OrthoDB" id="9807937at2"/>
<feature type="transmembrane region" description="Helical" evidence="5">
    <location>
        <begin position="41"/>
        <end position="61"/>
    </location>
</feature>
<dbReference type="EMBL" id="AOSV01000003">
    <property type="protein sequence ID" value="EMG38562.1"/>
    <property type="molecule type" value="Genomic_DNA"/>
</dbReference>
<dbReference type="InterPro" id="IPR000620">
    <property type="entry name" value="EamA_dom"/>
</dbReference>
<dbReference type="InterPro" id="IPR037185">
    <property type="entry name" value="EmrE-like"/>
</dbReference>
<evidence type="ECO:0000256" key="3">
    <source>
        <dbReference type="ARBA" id="ARBA00022989"/>
    </source>
</evidence>
<name>M5PW77_DESAF</name>
<evidence type="ECO:0000313" key="7">
    <source>
        <dbReference type="EMBL" id="EMG38562.1"/>
    </source>
</evidence>
<comment type="caution">
    <text evidence="7">The sequence shown here is derived from an EMBL/GenBank/DDBJ whole genome shotgun (WGS) entry which is preliminary data.</text>
</comment>
<reference evidence="7 8" key="1">
    <citation type="journal article" date="2013" name="Genome Announc.">
        <title>Draft Genome Sequence for Desulfovibrio africanus Strain PCS.</title>
        <authorList>
            <person name="Brown S.D."/>
            <person name="Utturkar S.M."/>
            <person name="Arkin A.P."/>
            <person name="Deutschbauer A.M."/>
            <person name="Elias D.A."/>
            <person name="Hazen T.C."/>
            <person name="Chakraborty R."/>
        </authorList>
    </citation>
    <scope>NUCLEOTIDE SEQUENCE [LARGE SCALE GENOMIC DNA]</scope>
    <source>
        <strain evidence="7 8">PCS</strain>
    </source>
</reference>
<organism evidence="7 8">
    <name type="scientific">Desulfocurvibacter africanus PCS</name>
    <dbReference type="NCBI Taxonomy" id="1262666"/>
    <lineage>
        <taxon>Bacteria</taxon>
        <taxon>Pseudomonadati</taxon>
        <taxon>Thermodesulfobacteriota</taxon>
        <taxon>Desulfovibrionia</taxon>
        <taxon>Desulfovibrionales</taxon>
        <taxon>Desulfovibrionaceae</taxon>
        <taxon>Desulfocurvibacter</taxon>
    </lineage>
</organism>
<keyword evidence="4 5" id="KW-0472">Membrane</keyword>
<feature type="transmembrane region" description="Helical" evidence="5">
    <location>
        <begin position="157"/>
        <end position="177"/>
    </location>
</feature>
<feature type="domain" description="EamA" evidence="6">
    <location>
        <begin position="14"/>
        <end position="142"/>
    </location>
</feature>
<dbReference type="PANTHER" id="PTHR22911:SF6">
    <property type="entry name" value="SOLUTE CARRIER FAMILY 35 MEMBER G1"/>
    <property type="match status" value="1"/>
</dbReference>
<dbReference type="SUPFAM" id="SSF103481">
    <property type="entry name" value="Multidrug resistance efflux transporter EmrE"/>
    <property type="match status" value="2"/>
</dbReference>
<accession>M5PW77</accession>
<feature type="transmembrane region" description="Helical" evidence="5">
    <location>
        <begin position="271"/>
        <end position="288"/>
    </location>
</feature>
<keyword evidence="3 5" id="KW-1133">Transmembrane helix</keyword>
<evidence type="ECO:0000313" key="8">
    <source>
        <dbReference type="Proteomes" id="UP000011922"/>
    </source>
</evidence>
<keyword evidence="2 5" id="KW-0812">Transmembrane</keyword>
<dbReference type="AlphaFoldDB" id="M5PW77"/>
<evidence type="ECO:0000256" key="4">
    <source>
        <dbReference type="ARBA" id="ARBA00023136"/>
    </source>
</evidence>
<feature type="transmembrane region" description="Helical" evidence="5">
    <location>
        <begin position="128"/>
        <end position="151"/>
    </location>
</feature>
<evidence type="ECO:0000259" key="6">
    <source>
        <dbReference type="Pfam" id="PF00892"/>
    </source>
</evidence>
<evidence type="ECO:0000256" key="1">
    <source>
        <dbReference type="ARBA" id="ARBA00004141"/>
    </source>
</evidence>
<dbReference type="Pfam" id="PF00892">
    <property type="entry name" value="EamA"/>
    <property type="match status" value="2"/>
</dbReference>
<sequence>MQIALAAFGSLSPGIRCMIIAAFWFSIGSAFTKLAGARLPFMEVVWVRAAFGLVFTLWLLHRAGIRSPGNRRGLLLARGLFGFSAMAMSFYGYMRLPLGEATVLFFLNPVFVAVLAALFLGERLNRDSVLCVLAGLGGALLIAKPPFLFGYGQALDVLGTLAALGGAFMAGCTYILVRKLGATEQPLTQILYLSGVAFCCSGVPAAATWIWPSGREWLLLLGIGLATQAAQVFMTKGYSLEPAGRASAATYFQIPLAAVWSGLIFGDLPDVWSMLGTLLIVAATMVLGHTRKKSRSEHAEPGFQKS</sequence>
<evidence type="ECO:0000256" key="2">
    <source>
        <dbReference type="ARBA" id="ARBA00022692"/>
    </source>
</evidence>
<dbReference type="GO" id="GO:0016020">
    <property type="term" value="C:membrane"/>
    <property type="evidence" value="ECO:0007669"/>
    <property type="project" value="UniProtKB-SubCell"/>
</dbReference>
<dbReference type="PATRIC" id="fig|1262666.3.peg.193"/>